<organism evidence="11 12">
    <name type="scientific">Panicum miliaceum</name>
    <name type="common">Proso millet</name>
    <name type="synonym">Broomcorn millet</name>
    <dbReference type="NCBI Taxonomy" id="4540"/>
    <lineage>
        <taxon>Eukaryota</taxon>
        <taxon>Viridiplantae</taxon>
        <taxon>Streptophyta</taxon>
        <taxon>Embryophyta</taxon>
        <taxon>Tracheophyta</taxon>
        <taxon>Spermatophyta</taxon>
        <taxon>Magnoliopsida</taxon>
        <taxon>Liliopsida</taxon>
        <taxon>Poales</taxon>
        <taxon>Poaceae</taxon>
        <taxon>PACMAD clade</taxon>
        <taxon>Panicoideae</taxon>
        <taxon>Panicodae</taxon>
        <taxon>Paniceae</taxon>
        <taxon>Panicinae</taxon>
        <taxon>Panicum</taxon>
        <taxon>Panicum sect. Panicum</taxon>
    </lineage>
</organism>
<keyword evidence="3" id="KW-0732">Signal</keyword>
<dbReference type="Pfam" id="PF25011">
    <property type="entry name" value="VSR_TRX"/>
    <property type="match status" value="1"/>
</dbReference>
<evidence type="ECO:0000259" key="10">
    <source>
        <dbReference type="SMART" id="SM00179"/>
    </source>
</evidence>
<evidence type="ECO:0000256" key="8">
    <source>
        <dbReference type="ARBA" id="ARBA00023180"/>
    </source>
</evidence>
<evidence type="ECO:0000256" key="6">
    <source>
        <dbReference type="ARBA" id="ARBA00023136"/>
    </source>
</evidence>
<feature type="domain" description="EGF-like calcium-binding" evidence="10">
    <location>
        <begin position="109"/>
        <end position="147"/>
    </location>
</feature>
<evidence type="ECO:0000256" key="3">
    <source>
        <dbReference type="ARBA" id="ARBA00022729"/>
    </source>
</evidence>
<keyword evidence="2 9" id="KW-0812">Transmembrane</keyword>
<feature type="transmembrane region" description="Helical" evidence="9">
    <location>
        <begin position="190"/>
        <end position="213"/>
    </location>
</feature>
<keyword evidence="6 9" id="KW-0472">Membrane</keyword>
<keyword evidence="5 9" id="KW-1133">Transmembrane helix</keyword>
<dbReference type="GO" id="GO:0005509">
    <property type="term" value="F:calcium ion binding"/>
    <property type="evidence" value="ECO:0007669"/>
    <property type="project" value="InterPro"/>
</dbReference>
<evidence type="ECO:0000256" key="4">
    <source>
        <dbReference type="ARBA" id="ARBA00022737"/>
    </source>
</evidence>
<evidence type="ECO:0000256" key="9">
    <source>
        <dbReference type="SAM" id="Phobius"/>
    </source>
</evidence>
<keyword evidence="12" id="KW-1185">Reference proteome</keyword>
<dbReference type="AlphaFoldDB" id="A0A3L6T0Q8"/>
<evidence type="ECO:0000256" key="5">
    <source>
        <dbReference type="ARBA" id="ARBA00022989"/>
    </source>
</evidence>
<evidence type="ECO:0000256" key="2">
    <source>
        <dbReference type="ARBA" id="ARBA00022692"/>
    </source>
</evidence>
<dbReference type="EMBL" id="PQIB02000003">
    <property type="protein sequence ID" value="RLN30312.1"/>
    <property type="molecule type" value="Genomic_DNA"/>
</dbReference>
<keyword evidence="7" id="KW-1015">Disulfide bond</keyword>
<dbReference type="InterPro" id="IPR056858">
    <property type="entry name" value="VSR_TRX"/>
</dbReference>
<name>A0A3L6T0Q8_PANMI</name>
<evidence type="ECO:0000256" key="7">
    <source>
        <dbReference type="ARBA" id="ARBA00023157"/>
    </source>
</evidence>
<evidence type="ECO:0000256" key="1">
    <source>
        <dbReference type="ARBA" id="ARBA00004308"/>
    </source>
</evidence>
<dbReference type="SMART" id="SM00179">
    <property type="entry name" value="EGF_CA"/>
    <property type="match status" value="1"/>
</dbReference>
<dbReference type="PANTHER" id="PTHR22702">
    <property type="entry name" value="PROTEASE-ASSOCIATED DOMAIN-CONTAINING PROTEIN"/>
    <property type="match status" value="1"/>
</dbReference>
<evidence type="ECO:0000313" key="11">
    <source>
        <dbReference type="EMBL" id="RLN30312.1"/>
    </source>
</evidence>
<keyword evidence="8" id="KW-0325">Glycoprotein</keyword>
<dbReference type="GO" id="GO:0012505">
    <property type="term" value="C:endomembrane system"/>
    <property type="evidence" value="ECO:0007669"/>
    <property type="project" value="UniProtKB-SubCell"/>
</dbReference>
<dbReference type="Proteomes" id="UP000275267">
    <property type="component" value="Unassembled WGS sequence"/>
</dbReference>
<dbReference type="InterPro" id="IPR001881">
    <property type="entry name" value="EGF-like_Ca-bd_dom"/>
</dbReference>
<dbReference type="STRING" id="4540.A0A3L6T0Q8"/>
<proteinExistence type="predicted"/>
<dbReference type="PROSITE" id="PS01187">
    <property type="entry name" value="EGF_CA"/>
    <property type="match status" value="1"/>
</dbReference>
<evidence type="ECO:0000313" key="12">
    <source>
        <dbReference type="Proteomes" id="UP000275267"/>
    </source>
</evidence>
<sequence length="243" mass="27443">MDVVVENLRQLCVHRVANASNRPWVWWDYVADYHLRCSMENRYTRRCPEDFVRSLDMETDECLDNNGGCWRDEKTNITACKDTYRGRICQCPVVGGVQYQGDGYNECKDVDECSEKLACSCPHCSCKNSWGGFDCKCGGGLMSRVKTLVLVSPSATFLFLALLLLCSSWRCCSRSISSAVERAAKNMSAFGWLVTALVVSCLAGAGVAGYVFYKYRLRRYMDSEIMAQYMPQDWTASTTRASR</sequence>
<dbReference type="CDD" id="cd00054">
    <property type="entry name" value="EGF_CA"/>
    <property type="match status" value="1"/>
</dbReference>
<keyword evidence="4" id="KW-0677">Repeat</keyword>
<dbReference type="InterPro" id="IPR018097">
    <property type="entry name" value="EGF_Ca-bd_CS"/>
</dbReference>
<accession>A0A3L6T0Q8</accession>
<dbReference type="OrthoDB" id="689750at2759"/>
<protein>
    <recommendedName>
        <fullName evidence="10">EGF-like calcium-binding domain-containing protein</fullName>
    </recommendedName>
</protein>
<comment type="caution">
    <text evidence="11">The sequence shown here is derived from an EMBL/GenBank/DDBJ whole genome shotgun (WGS) entry which is preliminary data.</text>
</comment>
<comment type="subcellular location">
    <subcellularLocation>
        <location evidence="1">Endomembrane system</location>
    </subcellularLocation>
</comment>
<dbReference type="Gene3D" id="2.90.20.10">
    <property type="entry name" value="Plasmodium vivax P25 domain"/>
    <property type="match status" value="1"/>
</dbReference>
<gene>
    <name evidence="11" type="ORF">C2845_PM05G20580</name>
</gene>
<dbReference type="PANTHER" id="PTHR22702:SF4">
    <property type="entry name" value="VACUOLAR-SORTING RECEPTOR 6-LIKE"/>
    <property type="match status" value="1"/>
</dbReference>
<reference evidence="12" key="1">
    <citation type="journal article" date="2019" name="Nat. Commun.">
        <title>The genome of broomcorn millet.</title>
        <authorList>
            <person name="Zou C."/>
            <person name="Miki D."/>
            <person name="Li D."/>
            <person name="Tang Q."/>
            <person name="Xiao L."/>
            <person name="Rajput S."/>
            <person name="Deng P."/>
            <person name="Jia W."/>
            <person name="Huang R."/>
            <person name="Zhang M."/>
            <person name="Sun Y."/>
            <person name="Hu J."/>
            <person name="Fu X."/>
            <person name="Schnable P.S."/>
            <person name="Li F."/>
            <person name="Zhang H."/>
            <person name="Feng B."/>
            <person name="Zhu X."/>
            <person name="Liu R."/>
            <person name="Schnable J.C."/>
            <person name="Zhu J.-K."/>
            <person name="Zhang H."/>
        </authorList>
    </citation>
    <scope>NUCLEOTIDE SEQUENCE [LARGE SCALE GENOMIC DNA]</scope>
</reference>
<feature type="transmembrane region" description="Helical" evidence="9">
    <location>
        <begin position="148"/>
        <end position="170"/>
    </location>
</feature>